<proteinExistence type="inferred from homology"/>
<dbReference type="InterPro" id="IPR002717">
    <property type="entry name" value="HAT_MYST-type"/>
</dbReference>
<gene>
    <name evidence="6" type="ORF">DBV15_12378</name>
</gene>
<dbReference type="AlphaFoldDB" id="A0A4S2L1K5"/>
<keyword evidence="7" id="KW-1185">Reference proteome</keyword>
<evidence type="ECO:0000313" key="7">
    <source>
        <dbReference type="Proteomes" id="UP000310200"/>
    </source>
</evidence>
<comment type="subcellular location">
    <subcellularLocation>
        <location evidence="2">Nucleus</location>
    </subcellularLocation>
</comment>
<comment type="similarity">
    <text evidence="2">Belongs to the MYST (SAS/MOZ) family.</text>
</comment>
<evidence type="ECO:0000256" key="1">
    <source>
        <dbReference type="ARBA" id="ARBA00022679"/>
    </source>
</evidence>
<sequence>KKKSVAASGESTSRIPGDAREPRGGSSTFSTRSVTSVTDRRPGAAPRASSSPSSSSSWSPSRDRRLLRRDRRLYTSAPTARIFVVVVTVIIIVVVTVPHSKQPKLWICEYCLKYMRLEKTYRYYMSECTHRQPVGKEIYRKGTLSI</sequence>
<dbReference type="EC" id="2.3.1.48" evidence="2"/>
<keyword evidence="2" id="KW-0539">Nucleus</keyword>
<dbReference type="InterPro" id="IPR040706">
    <property type="entry name" value="Zf-MYST"/>
</dbReference>
<dbReference type="PANTHER" id="PTHR10615">
    <property type="entry name" value="HISTONE ACETYLTRANSFERASE"/>
    <property type="match status" value="1"/>
</dbReference>
<keyword evidence="4" id="KW-1133">Transmembrane helix</keyword>
<dbReference type="InterPro" id="IPR050603">
    <property type="entry name" value="MYST_HAT"/>
</dbReference>
<evidence type="ECO:0000256" key="3">
    <source>
        <dbReference type="SAM" id="MobiDB-lite"/>
    </source>
</evidence>
<feature type="transmembrane region" description="Helical" evidence="4">
    <location>
        <begin position="73"/>
        <end position="95"/>
    </location>
</feature>
<feature type="domain" description="MYST-type HAT" evidence="5">
    <location>
        <begin position="40"/>
        <end position="146"/>
    </location>
</feature>
<dbReference type="GO" id="GO:0046972">
    <property type="term" value="F:histone H4K16 acetyltransferase activity"/>
    <property type="evidence" value="ECO:0007669"/>
    <property type="project" value="TreeGrafter"/>
</dbReference>
<keyword evidence="4" id="KW-0812">Transmembrane</keyword>
<feature type="non-terminal residue" evidence="6">
    <location>
        <position position="1"/>
    </location>
</feature>
<name>A0A4S2L1K5_9HYME</name>
<evidence type="ECO:0000256" key="2">
    <source>
        <dbReference type="RuleBase" id="RU361211"/>
    </source>
</evidence>
<evidence type="ECO:0000256" key="4">
    <source>
        <dbReference type="SAM" id="Phobius"/>
    </source>
</evidence>
<dbReference type="SUPFAM" id="SSF55729">
    <property type="entry name" value="Acyl-CoA N-acyltransferases (Nat)"/>
    <property type="match status" value="1"/>
</dbReference>
<keyword evidence="4" id="KW-0472">Membrane</keyword>
<feature type="compositionally biased region" description="Low complexity" evidence="3">
    <location>
        <begin position="24"/>
        <end position="60"/>
    </location>
</feature>
<dbReference type="GO" id="GO:0072487">
    <property type="term" value="C:MSL complex"/>
    <property type="evidence" value="ECO:0007669"/>
    <property type="project" value="TreeGrafter"/>
</dbReference>
<dbReference type="GO" id="GO:0035267">
    <property type="term" value="C:NuA4 histone acetyltransferase complex"/>
    <property type="evidence" value="ECO:0007669"/>
    <property type="project" value="TreeGrafter"/>
</dbReference>
<dbReference type="PANTHER" id="PTHR10615:SF82">
    <property type="entry name" value="HISTONE ACETYLTRANSFERASE KAT8"/>
    <property type="match status" value="1"/>
</dbReference>
<reference evidence="6 7" key="1">
    <citation type="journal article" date="2019" name="Philos. Trans. R. Soc. Lond., B, Biol. Sci.">
        <title>Ant behaviour and brain gene expression of defending hosts depend on the ecological success of the intruding social parasite.</title>
        <authorList>
            <person name="Kaur R."/>
            <person name="Stoldt M."/>
            <person name="Jongepier E."/>
            <person name="Feldmeyer B."/>
            <person name="Menzel F."/>
            <person name="Bornberg-Bauer E."/>
            <person name="Foitzik S."/>
        </authorList>
    </citation>
    <scope>NUCLEOTIDE SEQUENCE [LARGE SCALE GENOMIC DNA]</scope>
    <source>
        <tissue evidence="6">Whole body</tissue>
    </source>
</reference>
<comment type="caution">
    <text evidence="6">The sequence shown here is derived from an EMBL/GenBank/DDBJ whole genome shotgun (WGS) entry which is preliminary data.</text>
</comment>
<dbReference type="GO" id="GO:0044545">
    <property type="term" value="C:NSL complex"/>
    <property type="evidence" value="ECO:0007669"/>
    <property type="project" value="TreeGrafter"/>
</dbReference>
<organism evidence="6 7">
    <name type="scientific">Temnothorax longispinosus</name>
    <dbReference type="NCBI Taxonomy" id="300112"/>
    <lineage>
        <taxon>Eukaryota</taxon>
        <taxon>Metazoa</taxon>
        <taxon>Ecdysozoa</taxon>
        <taxon>Arthropoda</taxon>
        <taxon>Hexapoda</taxon>
        <taxon>Insecta</taxon>
        <taxon>Pterygota</taxon>
        <taxon>Neoptera</taxon>
        <taxon>Endopterygota</taxon>
        <taxon>Hymenoptera</taxon>
        <taxon>Apocrita</taxon>
        <taxon>Aculeata</taxon>
        <taxon>Formicoidea</taxon>
        <taxon>Formicidae</taxon>
        <taxon>Myrmicinae</taxon>
        <taxon>Temnothorax</taxon>
    </lineage>
</organism>
<evidence type="ECO:0000259" key="5">
    <source>
        <dbReference type="PROSITE" id="PS51726"/>
    </source>
</evidence>
<dbReference type="GO" id="GO:0005634">
    <property type="term" value="C:nucleus"/>
    <property type="evidence" value="ECO:0007669"/>
    <property type="project" value="UniProtKB-SubCell"/>
</dbReference>
<dbReference type="Pfam" id="PF17772">
    <property type="entry name" value="zf-MYST"/>
    <property type="match status" value="1"/>
</dbReference>
<dbReference type="EMBL" id="QBLH01000308">
    <property type="protein sequence ID" value="TGZ56652.1"/>
    <property type="molecule type" value="Genomic_DNA"/>
</dbReference>
<comment type="catalytic activity">
    <reaction evidence="2">
        <text>L-lysyl-[protein] + acetyl-CoA = N(6)-acetyl-L-lysyl-[protein] + CoA + H(+)</text>
        <dbReference type="Rhea" id="RHEA:45948"/>
        <dbReference type="Rhea" id="RHEA-COMP:9752"/>
        <dbReference type="Rhea" id="RHEA-COMP:10731"/>
        <dbReference type="ChEBI" id="CHEBI:15378"/>
        <dbReference type="ChEBI" id="CHEBI:29969"/>
        <dbReference type="ChEBI" id="CHEBI:57287"/>
        <dbReference type="ChEBI" id="CHEBI:57288"/>
        <dbReference type="ChEBI" id="CHEBI:61930"/>
        <dbReference type="EC" id="2.3.1.48"/>
    </reaction>
</comment>
<accession>A0A4S2L1K5</accession>
<protein>
    <recommendedName>
        <fullName evidence="2">Histone acetyltransferase</fullName>
        <ecNumber evidence="2">2.3.1.48</ecNumber>
    </recommendedName>
</protein>
<dbReference type="InterPro" id="IPR016181">
    <property type="entry name" value="Acyl_CoA_acyltransferase"/>
</dbReference>
<keyword evidence="1" id="KW-0808">Transferase</keyword>
<dbReference type="Proteomes" id="UP000310200">
    <property type="component" value="Unassembled WGS sequence"/>
</dbReference>
<evidence type="ECO:0000313" key="6">
    <source>
        <dbReference type="EMBL" id="TGZ56652.1"/>
    </source>
</evidence>
<dbReference type="GO" id="GO:0006355">
    <property type="term" value="P:regulation of DNA-templated transcription"/>
    <property type="evidence" value="ECO:0007669"/>
    <property type="project" value="InterPro"/>
</dbReference>
<feature type="region of interest" description="Disordered" evidence="3">
    <location>
        <begin position="1"/>
        <end position="64"/>
    </location>
</feature>
<dbReference type="Gene3D" id="3.30.60.60">
    <property type="entry name" value="N-acetyl transferase-like"/>
    <property type="match status" value="1"/>
</dbReference>
<dbReference type="STRING" id="300112.A0A4S2L1K5"/>
<dbReference type="PROSITE" id="PS51726">
    <property type="entry name" value="MYST_HAT"/>
    <property type="match status" value="1"/>
</dbReference>